<dbReference type="PANTHER" id="PTHR35204">
    <property type="entry name" value="YALI0A21131P"/>
    <property type="match status" value="1"/>
</dbReference>
<feature type="non-terminal residue" evidence="2">
    <location>
        <position position="413"/>
    </location>
</feature>
<proteinExistence type="predicted"/>
<feature type="compositionally biased region" description="Polar residues" evidence="1">
    <location>
        <begin position="117"/>
        <end position="129"/>
    </location>
</feature>
<gene>
    <name evidence="2" type="ORF">N0V84_012778</name>
</gene>
<dbReference type="OrthoDB" id="10261782at2759"/>
<protein>
    <submittedName>
        <fullName evidence="2">Uncharacterized protein</fullName>
    </submittedName>
</protein>
<dbReference type="InterPro" id="IPR038921">
    <property type="entry name" value="YOR389W-like"/>
</dbReference>
<sequence>MSVGIYGGTGDSRLYVYGTKRPLNILYFDGQSATLTSAGTLDSQIALLQGNVPLYPSYDLIYDEDQRALDLCHLVSELGLDGVVRMNAGFEVLICDYSADDIQELFVTNITVPGNLENENNKSLPQDPNRQPPRGVGNCFSEQGSWEWLRSASWHYGHYGDGGSPLSRVKLDLCRMVSFYDPALTSLAGSHHGGITGNQTFENGWGLRRGHRLLDIDESDVKMVRSWLREIVRSTSKTSECSGIDWQALFQVVEAQHGTRAKEIADALDWNYDTLDEAKNIITKIHELTHAILVPYLEYRVSDPDSSVTPKEQTISRCSSVYTALADPDRLSRSELVIYESINSVMAKICHWEWDLFEWSERRTTNHLEHRQQPANLSGLQKEIDTYTKHTADLLKWIGWDKWSRCDRQCAIN</sequence>
<evidence type="ECO:0000313" key="3">
    <source>
        <dbReference type="Proteomes" id="UP001140502"/>
    </source>
</evidence>
<name>A0A9W8W222_9HYPO</name>
<evidence type="ECO:0000313" key="2">
    <source>
        <dbReference type="EMBL" id="KAJ4307379.1"/>
    </source>
</evidence>
<keyword evidence="3" id="KW-1185">Reference proteome</keyword>
<comment type="caution">
    <text evidence="2">The sequence shown here is derived from an EMBL/GenBank/DDBJ whole genome shotgun (WGS) entry which is preliminary data.</text>
</comment>
<dbReference type="EMBL" id="JAPEUR010000858">
    <property type="protein sequence ID" value="KAJ4307379.1"/>
    <property type="molecule type" value="Genomic_DNA"/>
</dbReference>
<dbReference type="Proteomes" id="UP001140502">
    <property type="component" value="Unassembled WGS sequence"/>
</dbReference>
<dbReference type="PANTHER" id="PTHR35204:SF1">
    <property type="entry name" value="ENTEROTOXIN"/>
    <property type="match status" value="1"/>
</dbReference>
<dbReference type="AlphaFoldDB" id="A0A9W8W222"/>
<evidence type="ECO:0000256" key="1">
    <source>
        <dbReference type="SAM" id="MobiDB-lite"/>
    </source>
</evidence>
<organism evidence="2 3">
    <name type="scientific">Fusarium piperis</name>
    <dbReference type="NCBI Taxonomy" id="1435070"/>
    <lineage>
        <taxon>Eukaryota</taxon>
        <taxon>Fungi</taxon>
        <taxon>Dikarya</taxon>
        <taxon>Ascomycota</taxon>
        <taxon>Pezizomycotina</taxon>
        <taxon>Sordariomycetes</taxon>
        <taxon>Hypocreomycetidae</taxon>
        <taxon>Hypocreales</taxon>
        <taxon>Nectriaceae</taxon>
        <taxon>Fusarium</taxon>
        <taxon>Fusarium solani species complex</taxon>
    </lineage>
</organism>
<feature type="region of interest" description="Disordered" evidence="1">
    <location>
        <begin position="117"/>
        <end position="136"/>
    </location>
</feature>
<reference evidence="2" key="1">
    <citation type="submission" date="2022-10" db="EMBL/GenBank/DDBJ databases">
        <title>Tapping the CABI collections for fungal endophytes: first genome assemblies for Collariella, Neodidymelliopsis, Ascochyta clinopodiicola, Didymella pomorum, Didymosphaeria variabile, Neocosmospora piperis and Neocucurbitaria cava.</title>
        <authorList>
            <person name="Hill R."/>
        </authorList>
    </citation>
    <scope>NUCLEOTIDE SEQUENCE</scope>
    <source>
        <strain evidence="2">IMI 366586</strain>
    </source>
</reference>
<accession>A0A9W8W222</accession>